<dbReference type="Gene3D" id="1.10.3720.10">
    <property type="entry name" value="MetI-like"/>
    <property type="match status" value="1"/>
</dbReference>
<evidence type="ECO:0000256" key="1">
    <source>
        <dbReference type="ARBA" id="ARBA00004651"/>
    </source>
</evidence>
<evidence type="ECO:0000256" key="7">
    <source>
        <dbReference type="RuleBase" id="RU363032"/>
    </source>
</evidence>
<keyword evidence="10" id="KW-1185">Reference proteome</keyword>
<feature type="transmembrane region" description="Helical" evidence="7">
    <location>
        <begin position="148"/>
        <end position="170"/>
    </location>
</feature>
<evidence type="ECO:0000256" key="3">
    <source>
        <dbReference type="ARBA" id="ARBA00022475"/>
    </source>
</evidence>
<dbReference type="InterPro" id="IPR035906">
    <property type="entry name" value="MetI-like_sf"/>
</dbReference>
<evidence type="ECO:0000256" key="6">
    <source>
        <dbReference type="ARBA" id="ARBA00023136"/>
    </source>
</evidence>
<dbReference type="InterPro" id="IPR000515">
    <property type="entry name" value="MetI-like"/>
</dbReference>
<gene>
    <name evidence="9" type="ORF">F130042H8_21140</name>
</gene>
<evidence type="ECO:0000313" key="9">
    <source>
        <dbReference type="EMBL" id="GAA6269054.1"/>
    </source>
</evidence>
<evidence type="ECO:0000256" key="2">
    <source>
        <dbReference type="ARBA" id="ARBA00022448"/>
    </source>
</evidence>
<feature type="domain" description="ABC transmembrane type-1" evidence="8">
    <location>
        <begin position="15"/>
        <end position="209"/>
    </location>
</feature>
<dbReference type="InterPro" id="IPR051322">
    <property type="entry name" value="AA_ABC_Transporter_Permease"/>
</dbReference>
<comment type="caution">
    <text evidence="9">The sequence shown here is derived from an EMBL/GenBank/DDBJ whole genome shotgun (WGS) entry which is preliminary data.</text>
</comment>
<dbReference type="EMBL" id="BAABXL010000001">
    <property type="protein sequence ID" value="GAA6269054.1"/>
    <property type="molecule type" value="Genomic_DNA"/>
</dbReference>
<feature type="transmembrane region" description="Helical" evidence="7">
    <location>
        <begin position="20"/>
        <end position="41"/>
    </location>
</feature>
<evidence type="ECO:0000313" key="10">
    <source>
        <dbReference type="Proteomes" id="UP001600894"/>
    </source>
</evidence>
<dbReference type="Pfam" id="PF00528">
    <property type="entry name" value="BPD_transp_1"/>
    <property type="match status" value="1"/>
</dbReference>
<keyword evidence="2 7" id="KW-0813">Transport</keyword>
<dbReference type="NCBIfam" id="NF008049">
    <property type="entry name" value="PRK10782.1"/>
    <property type="match status" value="1"/>
</dbReference>
<evidence type="ECO:0000259" key="8">
    <source>
        <dbReference type="PROSITE" id="PS50928"/>
    </source>
</evidence>
<comment type="similarity">
    <text evidence="7">Belongs to the binding-protein-dependent transport system permease family.</text>
</comment>
<dbReference type="PROSITE" id="PS50928">
    <property type="entry name" value="ABC_TM1"/>
    <property type="match status" value="1"/>
</dbReference>
<accession>A0ABQ0AYE9</accession>
<keyword evidence="3" id="KW-1003">Cell membrane</keyword>
<reference evidence="9 10" key="1">
    <citation type="submission" date="2024-04" db="EMBL/GenBank/DDBJ databases">
        <title>Defined microbial consortia suppress multidrug-resistant proinflammatory Enterobacteriaceae via ecological control.</title>
        <authorList>
            <person name="Furuichi M."/>
            <person name="Kawaguchi T."/>
            <person name="Pust M."/>
            <person name="Yasuma K."/>
            <person name="Plichta D."/>
            <person name="Hasegawa N."/>
            <person name="Ohya T."/>
            <person name="Bhattarai S."/>
            <person name="Sasajima S."/>
            <person name="Aoto Y."/>
            <person name="Tuganbaev T."/>
            <person name="Yaginuma M."/>
            <person name="Ueda M."/>
            <person name="Okahashi N."/>
            <person name="Amafuji K."/>
            <person name="Kiridooshi Y."/>
            <person name="Sugita K."/>
            <person name="Strazar M."/>
            <person name="Skelly A."/>
            <person name="Suda W."/>
            <person name="Hattori M."/>
            <person name="Nakamoto N."/>
            <person name="Caballero S."/>
            <person name="Norman J."/>
            <person name="Olle B."/>
            <person name="Tanoue T."/>
            <person name="Arita M."/>
            <person name="Bucci V."/>
            <person name="Atarashi K."/>
            <person name="Xavier R."/>
            <person name="Honda K."/>
        </authorList>
    </citation>
    <scope>NUCLEOTIDE SEQUENCE [LARGE SCALE GENOMIC DNA]</scope>
    <source>
        <strain evidence="10">f13</strain>
    </source>
</reference>
<evidence type="ECO:0000256" key="4">
    <source>
        <dbReference type="ARBA" id="ARBA00022692"/>
    </source>
</evidence>
<keyword evidence="4 7" id="KW-0812">Transmembrane</keyword>
<proteinExistence type="inferred from homology"/>
<keyword evidence="5 7" id="KW-1133">Transmembrane helix</keyword>
<dbReference type="SUPFAM" id="SSF161098">
    <property type="entry name" value="MetI-like"/>
    <property type="match status" value="1"/>
</dbReference>
<dbReference type="CDD" id="cd06261">
    <property type="entry name" value="TM_PBP2"/>
    <property type="match status" value="1"/>
</dbReference>
<feature type="transmembrane region" description="Helical" evidence="7">
    <location>
        <begin position="53"/>
        <end position="78"/>
    </location>
</feature>
<comment type="subcellular location">
    <subcellularLocation>
        <location evidence="1 7">Cell membrane</location>
        <topology evidence="1 7">Multi-pass membrane protein</topology>
    </subcellularLocation>
</comment>
<evidence type="ECO:0000256" key="5">
    <source>
        <dbReference type="ARBA" id="ARBA00022989"/>
    </source>
</evidence>
<name>A0ABQ0AYE9_9FIRM</name>
<dbReference type="PANTHER" id="PTHR30450">
    <property type="entry name" value="ABC TRANSPORTER PERMEASE"/>
    <property type="match status" value="1"/>
</dbReference>
<dbReference type="Proteomes" id="UP001600894">
    <property type="component" value="Unassembled WGS sequence"/>
</dbReference>
<feature type="transmembrane region" description="Helical" evidence="7">
    <location>
        <begin position="190"/>
        <end position="209"/>
    </location>
</feature>
<keyword evidence="6 7" id="KW-0472">Membrane</keyword>
<protein>
    <submittedName>
        <fullName evidence="9">ABC transporter permease</fullName>
    </submittedName>
</protein>
<organism evidence="9 10">
    <name type="scientific">Enterocloster alcoholdehydrogenati</name>
    <dbReference type="NCBI Taxonomy" id="2547410"/>
    <lineage>
        <taxon>Bacteria</taxon>
        <taxon>Bacillati</taxon>
        <taxon>Bacillota</taxon>
        <taxon>Clostridia</taxon>
        <taxon>Lachnospirales</taxon>
        <taxon>Lachnospiraceae</taxon>
        <taxon>Enterocloster</taxon>
    </lineage>
</organism>
<dbReference type="RefSeq" id="WP_176253983.1">
    <property type="nucleotide sequence ID" value="NZ_BAABXL010000001.1"/>
</dbReference>
<dbReference type="PANTHER" id="PTHR30450:SF1">
    <property type="entry name" value="D-METHIONINE TRANSPORT SYSTEM PERMEASE PROTEIN METI-RELATED"/>
    <property type="match status" value="1"/>
</dbReference>
<sequence>MTFDQTTINMLLNGIWETVYMVFLSSLLSYVIGIPLGIALVVTDRGGIRPFPLFNRVLGVVINLLRSVPFIILLVMVIPVTRLIVGKIIGPNAAVVPLVISAFPYISRMVESSLKEVDAGVIEAAKSMGASTGQIIWKVLLPEAKPSLLVGAAISITTIVGYSAMAGAVGAGGLGDIAIRYGYHRYETDMMLITVVLLVIIVQIIQEVFMRISRKSDKRIR</sequence>